<feature type="domain" description="Peptidase M48" evidence="15">
    <location>
        <begin position="172"/>
        <end position="367"/>
    </location>
</feature>
<keyword evidence="2 14" id="KW-0645">Protease</keyword>
<dbReference type="GO" id="GO:0005789">
    <property type="term" value="C:endoplasmic reticulum membrane"/>
    <property type="evidence" value="ECO:0007669"/>
    <property type="project" value="UniProtKB-SubCell"/>
</dbReference>
<evidence type="ECO:0000256" key="7">
    <source>
        <dbReference type="ARBA" id="ARBA00022833"/>
    </source>
</evidence>
<feature type="non-terminal residue" evidence="17">
    <location>
        <position position="1"/>
    </location>
</feature>
<dbReference type="InterPro" id="IPR032456">
    <property type="entry name" value="Peptidase_M48_N"/>
</dbReference>
<evidence type="ECO:0000256" key="14">
    <source>
        <dbReference type="RuleBase" id="RU366005"/>
    </source>
</evidence>
<evidence type="ECO:0000256" key="6">
    <source>
        <dbReference type="ARBA" id="ARBA00022824"/>
    </source>
</evidence>
<dbReference type="FunFam" id="3.30.2010.10:FF:000002">
    <property type="entry name" value="CAAX prenyl protease"/>
    <property type="match status" value="1"/>
</dbReference>
<dbReference type="GO" id="GO:0071586">
    <property type="term" value="P:CAAX-box protein processing"/>
    <property type="evidence" value="ECO:0007669"/>
    <property type="project" value="UniProtKB-UniRule"/>
</dbReference>
<feature type="transmembrane region" description="Helical" evidence="14">
    <location>
        <begin position="67"/>
        <end position="90"/>
    </location>
</feature>
<evidence type="ECO:0000256" key="5">
    <source>
        <dbReference type="ARBA" id="ARBA00022801"/>
    </source>
</evidence>
<dbReference type="Pfam" id="PF01435">
    <property type="entry name" value="Peptidase_M48"/>
    <property type="match status" value="1"/>
</dbReference>
<proteinExistence type="inferred from homology"/>
<keyword evidence="7 13" id="KW-0862">Zinc</keyword>
<feature type="active site" description="Proton donor" evidence="12">
    <location>
        <position position="315"/>
    </location>
</feature>
<gene>
    <name evidence="17" type="ORF">g.25</name>
</gene>
<comment type="subcellular location">
    <subcellularLocation>
        <location evidence="1 14">Endoplasmic reticulum membrane</location>
        <topology evidence="1 14">Multi-pass membrane protein</topology>
    </subcellularLocation>
</comment>
<evidence type="ECO:0000256" key="3">
    <source>
        <dbReference type="ARBA" id="ARBA00022692"/>
    </source>
</evidence>
<keyword evidence="6 14" id="KW-0256">Endoplasmic reticulum</keyword>
<name>A0A1B6IPX3_9HEMI</name>
<comment type="catalytic activity">
    <reaction evidence="11 14">
        <text>Hydrolyzes the peptide bond -P2-(S-farnesyl or geranylgeranyl)C-P1'-P2'-P3'-COOH where P1' and P2' are amino acids with aliphatic side chains and P3' is any C-terminal residue.</text>
        <dbReference type="EC" id="3.4.24.84"/>
    </reaction>
</comment>
<accession>A0A1B6IPX3</accession>
<dbReference type="InterPro" id="IPR027057">
    <property type="entry name" value="CAXX_Prtase_1"/>
</dbReference>
<dbReference type="EMBL" id="GECU01018753">
    <property type="protein sequence ID" value="JAS88953.1"/>
    <property type="molecule type" value="Transcribed_RNA"/>
</dbReference>
<evidence type="ECO:0000256" key="1">
    <source>
        <dbReference type="ARBA" id="ARBA00004477"/>
    </source>
</evidence>
<keyword evidence="10 14" id="KW-0472">Membrane</keyword>
<keyword evidence="5 14" id="KW-0378">Hydrolase</keyword>
<feature type="non-terminal residue" evidence="17">
    <location>
        <position position="371"/>
    </location>
</feature>
<feature type="transmembrane region" description="Helical" evidence="14">
    <location>
        <begin position="31"/>
        <end position="55"/>
    </location>
</feature>
<keyword evidence="3 14" id="KW-0812">Transmembrane</keyword>
<dbReference type="PANTHER" id="PTHR10120">
    <property type="entry name" value="CAAX PRENYL PROTEASE 1"/>
    <property type="match status" value="1"/>
</dbReference>
<evidence type="ECO:0000256" key="8">
    <source>
        <dbReference type="ARBA" id="ARBA00022989"/>
    </source>
</evidence>
<evidence type="ECO:0000256" key="12">
    <source>
        <dbReference type="PIRSR" id="PIRSR627057-1"/>
    </source>
</evidence>
<evidence type="ECO:0000256" key="9">
    <source>
        <dbReference type="ARBA" id="ARBA00023049"/>
    </source>
</evidence>
<evidence type="ECO:0000256" key="11">
    <source>
        <dbReference type="ARBA" id="ARBA00044456"/>
    </source>
</evidence>
<feature type="transmembrane region" description="Helical" evidence="14">
    <location>
        <begin position="251"/>
        <end position="269"/>
    </location>
</feature>
<dbReference type="EC" id="3.4.24.84" evidence="14"/>
<evidence type="ECO:0000259" key="16">
    <source>
        <dbReference type="Pfam" id="PF16491"/>
    </source>
</evidence>
<feature type="binding site" evidence="13">
    <location>
        <position position="245"/>
    </location>
    <ligand>
        <name>Zn(2+)</name>
        <dbReference type="ChEBI" id="CHEBI:29105"/>
        <note>catalytic</note>
    </ligand>
</feature>
<comment type="function">
    <text evidence="14">Proteolytically removes the C-terminal three residues of farnesylated proteins.</text>
</comment>
<comment type="similarity">
    <text evidence="14">Belongs to the peptidase M48A family.</text>
</comment>
<keyword evidence="4 13" id="KW-0479">Metal-binding</keyword>
<feature type="transmembrane region" description="Helical" evidence="14">
    <location>
        <begin position="281"/>
        <end position="302"/>
    </location>
</feature>
<evidence type="ECO:0000256" key="4">
    <source>
        <dbReference type="ARBA" id="ARBA00022723"/>
    </source>
</evidence>
<comment type="cofactor">
    <cofactor evidence="13 14">
        <name>Zn(2+)</name>
        <dbReference type="ChEBI" id="CHEBI:29105"/>
    </cofactor>
    <text evidence="13 14">Binds 1 zinc ion per subunit.</text>
</comment>
<keyword evidence="9 14" id="KW-0482">Metalloprotease</keyword>
<feature type="binding site" evidence="13">
    <location>
        <position position="311"/>
    </location>
    <ligand>
        <name>Zn(2+)</name>
        <dbReference type="ChEBI" id="CHEBI:29105"/>
        <note>catalytic</note>
    </ligand>
</feature>
<evidence type="ECO:0000256" key="10">
    <source>
        <dbReference type="ARBA" id="ARBA00023136"/>
    </source>
</evidence>
<keyword evidence="8 14" id="KW-1133">Transmembrane helix</keyword>
<sequence length="371" mass="41913">LLGCPQPRISKEYLSPDAYAKATAYSKAKCLFSMCLSLLVLLKDMGLLALLPWIYRRYIEGLYKSESLMLAAYYLIETLADVPGSLYYDFIIERAHGFNNKTLQTFVKDTVLSAVLGTALTFIVGSVSVMFIKSSLQYFYVYWWLFLCFVQLCLVIIVPNYISPLYNTFTPLPDGPLKTSVEELAKRAGFCISKILVMDGSRRSGHSNAYFTGLGKMKKIVFYDTIINQLSMDEVLGVLCHELGHWSHGHTYFLMLFGFSAIFLALYAFSKLIVLYGDAAASLQLIYLLYLSGGVFLPFTLLKNLLVRAMERQADRFAVRMQYGPALRSGLIKLSLENKPAPVNDPVYSTLHYSHPPLDERLALIDEEMNK</sequence>
<dbReference type="CDD" id="cd07343">
    <property type="entry name" value="M48A_Zmpste24p_like"/>
    <property type="match status" value="1"/>
</dbReference>
<dbReference type="AlphaFoldDB" id="A0A1B6IPX3"/>
<evidence type="ECO:0000256" key="2">
    <source>
        <dbReference type="ARBA" id="ARBA00022670"/>
    </source>
</evidence>
<dbReference type="InterPro" id="IPR001915">
    <property type="entry name" value="Peptidase_M48"/>
</dbReference>
<protein>
    <recommendedName>
        <fullName evidence="14">CAAX prenyl protease</fullName>
        <ecNumber evidence="14">3.4.24.84</ecNumber>
    </recommendedName>
</protein>
<evidence type="ECO:0000313" key="17">
    <source>
        <dbReference type="EMBL" id="JAS88953.1"/>
    </source>
</evidence>
<feature type="binding site" evidence="13">
    <location>
        <position position="241"/>
    </location>
    <ligand>
        <name>Zn(2+)</name>
        <dbReference type="ChEBI" id="CHEBI:29105"/>
        <note>catalytic</note>
    </ligand>
</feature>
<organism evidence="17">
    <name type="scientific">Homalodisca liturata</name>
    <dbReference type="NCBI Taxonomy" id="320908"/>
    <lineage>
        <taxon>Eukaryota</taxon>
        <taxon>Metazoa</taxon>
        <taxon>Ecdysozoa</taxon>
        <taxon>Arthropoda</taxon>
        <taxon>Hexapoda</taxon>
        <taxon>Insecta</taxon>
        <taxon>Pterygota</taxon>
        <taxon>Neoptera</taxon>
        <taxon>Paraneoptera</taxon>
        <taxon>Hemiptera</taxon>
        <taxon>Auchenorrhyncha</taxon>
        <taxon>Membracoidea</taxon>
        <taxon>Cicadellidae</taxon>
        <taxon>Cicadellinae</taxon>
        <taxon>Proconiini</taxon>
        <taxon>Homalodisca</taxon>
    </lineage>
</organism>
<dbReference type="Pfam" id="PF16491">
    <property type="entry name" value="Peptidase_M48_N"/>
    <property type="match status" value="1"/>
</dbReference>
<evidence type="ECO:0000259" key="15">
    <source>
        <dbReference type="Pfam" id="PF01435"/>
    </source>
</evidence>
<feature type="domain" description="CAAX prenyl protease 1 N-terminal" evidence="16">
    <location>
        <begin position="7"/>
        <end position="167"/>
    </location>
</feature>
<evidence type="ECO:0000256" key="13">
    <source>
        <dbReference type="PIRSR" id="PIRSR627057-2"/>
    </source>
</evidence>
<dbReference type="GO" id="GO:0004222">
    <property type="term" value="F:metalloendopeptidase activity"/>
    <property type="evidence" value="ECO:0007669"/>
    <property type="project" value="UniProtKB-UniRule"/>
</dbReference>
<feature type="transmembrane region" description="Helical" evidence="14">
    <location>
        <begin position="111"/>
        <end position="132"/>
    </location>
</feature>
<feature type="transmembrane region" description="Helical" evidence="14">
    <location>
        <begin position="138"/>
        <end position="162"/>
    </location>
</feature>
<dbReference type="Gene3D" id="3.30.2010.10">
    <property type="entry name" value="Metalloproteases ('zincins'), catalytic domain"/>
    <property type="match status" value="1"/>
</dbReference>
<reference evidence="17" key="1">
    <citation type="submission" date="2015-11" db="EMBL/GenBank/DDBJ databases">
        <title>De novo transcriptome assembly of four potential Pierce s Disease insect vectors from Arizona vineyards.</title>
        <authorList>
            <person name="Tassone E.E."/>
        </authorList>
    </citation>
    <scope>NUCLEOTIDE SEQUENCE</scope>
</reference>
<dbReference type="GO" id="GO:0046872">
    <property type="term" value="F:metal ion binding"/>
    <property type="evidence" value="ECO:0007669"/>
    <property type="project" value="UniProtKB-UniRule"/>
</dbReference>
<feature type="active site" evidence="12">
    <location>
        <position position="242"/>
    </location>
</feature>